<dbReference type="OrthoDB" id="2017365at2759"/>
<organism evidence="1 2">
    <name type="scientific">Agrocybe chaxingu</name>
    <dbReference type="NCBI Taxonomy" id="84603"/>
    <lineage>
        <taxon>Eukaryota</taxon>
        <taxon>Fungi</taxon>
        <taxon>Dikarya</taxon>
        <taxon>Basidiomycota</taxon>
        <taxon>Agaricomycotina</taxon>
        <taxon>Agaricomycetes</taxon>
        <taxon>Agaricomycetidae</taxon>
        <taxon>Agaricales</taxon>
        <taxon>Agaricineae</taxon>
        <taxon>Strophariaceae</taxon>
        <taxon>Agrocybe</taxon>
    </lineage>
</organism>
<comment type="caution">
    <text evidence="1">The sequence shown here is derived from an EMBL/GenBank/DDBJ whole genome shotgun (WGS) entry which is preliminary data.</text>
</comment>
<dbReference type="Proteomes" id="UP001148786">
    <property type="component" value="Unassembled WGS sequence"/>
</dbReference>
<accession>A0A9W8K5A7</accession>
<dbReference type="AlphaFoldDB" id="A0A9W8K5A7"/>
<evidence type="ECO:0000313" key="2">
    <source>
        <dbReference type="Proteomes" id="UP001148786"/>
    </source>
</evidence>
<reference evidence="1" key="1">
    <citation type="submission" date="2022-07" db="EMBL/GenBank/DDBJ databases">
        <title>Genome Sequence of Agrocybe chaxingu.</title>
        <authorList>
            <person name="Buettner E."/>
        </authorList>
    </citation>
    <scope>NUCLEOTIDE SEQUENCE</scope>
    <source>
        <strain evidence="1">MP-N11</strain>
    </source>
</reference>
<sequence length="326" mass="36601">MLLNMPPISFRDAVAHIQCYCLLAVHFMKGPDLSTGREWLLSADSIVRQFDLHILPPPDGYCRGNSGRRGPGEDCPFQDLIADDQDDELRDALCQLLYIDSVCALHMRLPTIVCPRLRQEFDLLMQSYMTQMKNASLVVIRMASIALLQETRTAIIRASCPLSSDLSVPTTFSTVIRQIHLYFADLNELIFAVPSSQSARPRYVMLQQCMLVPAAALASIYHLLMQNHPELQRKCVDAIAEIVDISSSLSSDDYAQLDPIVSVCWSIALNISMQLQQQIVERNMWEPGRCSGGQMNQMPAFIEALQNCGRKVRWRFALAGGMALHI</sequence>
<keyword evidence="2" id="KW-1185">Reference proteome</keyword>
<proteinExistence type="predicted"/>
<protein>
    <submittedName>
        <fullName evidence="1">Uncharacterized protein</fullName>
    </submittedName>
</protein>
<name>A0A9W8K5A7_9AGAR</name>
<dbReference type="EMBL" id="JANKHO010000179">
    <property type="protein sequence ID" value="KAJ3513783.1"/>
    <property type="molecule type" value="Genomic_DNA"/>
</dbReference>
<gene>
    <name evidence="1" type="ORF">NLJ89_g2759</name>
</gene>
<evidence type="ECO:0000313" key="1">
    <source>
        <dbReference type="EMBL" id="KAJ3513783.1"/>
    </source>
</evidence>